<evidence type="ECO:0000256" key="2">
    <source>
        <dbReference type="ARBA" id="ARBA00022536"/>
    </source>
</evidence>
<comment type="subcellular location">
    <subcellularLocation>
        <location evidence="1">Membrane</location>
        <topology evidence="1">Single-pass type I membrane protein</topology>
    </subcellularLocation>
</comment>
<feature type="domain" description="Kazal-like" evidence="8">
    <location>
        <begin position="364"/>
        <end position="413"/>
    </location>
</feature>
<feature type="transmembrane region" description="Helical" evidence="7">
    <location>
        <begin position="50"/>
        <end position="67"/>
    </location>
</feature>
<gene>
    <name evidence="9" type="ORF">E1301_Tti009186</name>
</gene>
<name>A0A5A9NTG6_9TELE</name>
<keyword evidence="4 7" id="KW-1133">Transmembrane helix</keyword>
<dbReference type="Pfam" id="PF07648">
    <property type="entry name" value="Kazal_2"/>
    <property type="match status" value="1"/>
</dbReference>
<feature type="region of interest" description="Disordered" evidence="6">
    <location>
        <begin position="535"/>
        <end position="555"/>
    </location>
</feature>
<dbReference type="EMBL" id="SOYY01000013">
    <property type="protein sequence ID" value="KAA0713394.1"/>
    <property type="molecule type" value="Genomic_DNA"/>
</dbReference>
<evidence type="ECO:0000313" key="9">
    <source>
        <dbReference type="EMBL" id="KAA0713394.1"/>
    </source>
</evidence>
<keyword evidence="3 7" id="KW-0812">Transmembrane</keyword>
<evidence type="ECO:0000313" key="10">
    <source>
        <dbReference type="Proteomes" id="UP000324632"/>
    </source>
</evidence>
<feature type="transmembrane region" description="Helical" evidence="7">
    <location>
        <begin position="480"/>
        <end position="500"/>
    </location>
</feature>
<protein>
    <submittedName>
        <fullName evidence="9">Tomoregulin-2</fullName>
    </submittedName>
</protein>
<dbReference type="AlphaFoldDB" id="A0A5A9NTG6"/>
<sequence>MKRKTLPRNTLSVPFSCLAVWQIRSSARSSRHRACLYGLAVANPRRRKSVYPPLSFIITIIIIRILTVRHQPRETLSHRARVGSELNTLNIFLRWIRHSCLDVYSSALSSSTLSLCNRTLPLQDKVRWHRHPSARIQGDDRRIVRKMCIIAPRLRSASPALNVGSNLSVRVCALRPVSFPTAAGDLDRCGFDNDLLPSLRIAIERTLRVPVFAERLSNTHRVELLRACSLPSHLKSPDKISRECDLSGCTRQTEALFPPSVLMGSCRMRPYGAETELVSRGLWVGPPQVCRSLHVYMNSLRCCRPAQNLSPLRDIYPTLLTEVWFEEQETDLFLCDTNTCKFDGECLRIGDTVTCICDFKAISQQFHVCCCSGDYAPMCGSNGESYENHCLLRKEACKLQTEVLVVSEGTCPVDAGSGSGDDGVCATSIAPTSVLIQFAHQTAVPMTTLASCHSGFIGPQCDTKDYNVMYVVPGSGKLRYVLIASIIGALQVAIICLVVLCITRTGTNINIHLLFTEGVHVGIGRHVRSKAFHTSTLKTPCGPPRDSSDEPSNLE</sequence>
<dbReference type="PROSITE" id="PS51465">
    <property type="entry name" value="KAZAL_2"/>
    <property type="match status" value="1"/>
</dbReference>
<dbReference type="GO" id="GO:0016020">
    <property type="term" value="C:membrane"/>
    <property type="evidence" value="ECO:0007669"/>
    <property type="project" value="UniProtKB-SubCell"/>
</dbReference>
<proteinExistence type="predicted"/>
<dbReference type="SUPFAM" id="SSF100895">
    <property type="entry name" value="Kazal-type serine protease inhibitors"/>
    <property type="match status" value="1"/>
</dbReference>
<evidence type="ECO:0000256" key="5">
    <source>
        <dbReference type="ARBA" id="ARBA00023136"/>
    </source>
</evidence>
<accession>A0A5A9NTG6</accession>
<dbReference type="PANTHER" id="PTHR21632:SF5">
    <property type="entry name" value="TOMOREGULIN-2 ISOFORM X1"/>
    <property type="match status" value="1"/>
</dbReference>
<dbReference type="InterPro" id="IPR002350">
    <property type="entry name" value="Kazal_dom"/>
</dbReference>
<dbReference type="Gene3D" id="3.30.60.30">
    <property type="match status" value="1"/>
</dbReference>
<dbReference type="Proteomes" id="UP000324632">
    <property type="component" value="Chromosome 13"/>
</dbReference>
<dbReference type="CDD" id="cd00104">
    <property type="entry name" value="KAZAL_FS"/>
    <property type="match status" value="1"/>
</dbReference>
<evidence type="ECO:0000256" key="4">
    <source>
        <dbReference type="ARBA" id="ARBA00022989"/>
    </source>
</evidence>
<evidence type="ECO:0000256" key="7">
    <source>
        <dbReference type="SAM" id="Phobius"/>
    </source>
</evidence>
<keyword evidence="10" id="KW-1185">Reference proteome</keyword>
<evidence type="ECO:0000256" key="3">
    <source>
        <dbReference type="ARBA" id="ARBA00022692"/>
    </source>
</evidence>
<comment type="caution">
    <text evidence="9">The sequence shown here is derived from an EMBL/GenBank/DDBJ whole genome shotgun (WGS) entry which is preliminary data.</text>
</comment>
<dbReference type="InterPro" id="IPR036058">
    <property type="entry name" value="Kazal_dom_sf"/>
</dbReference>
<evidence type="ECO:0000256" key="6">
    <source>
        <dbReference type="SAM" id="MobiDB-lite"/>
    </source>
</evidence>
<evidence type="ECO:0000256" key="1">
    <source>
        <dbReference type="ARBA" id="ARBA00004479"/>
    </source>
</evidence>
<dbReference type="SMART" id="SM00280">
    <property type="entry name" value="KAZAL"/>
    <property type="match status" value="1"/>
</dbReference>
<organism evidence="9 10">
    <name type="scientific">Triplophysa tibetana</name>
    <dbReference type="NCBI Taxonomy" id="1572043"/>
    <lineage>
        <taxon>Eukaryota</taxon>
        <taxon>Metazoa</taxon>
        <taxon>Chordata</taxon>
        <taxon>Craniata</taxon>
        <taxon>Vertebrata</taxon>
        <taxon>Euteleostomi</taxon>
        <taxon>Actinopterygii</taxon>
        <taxon>Neopterygii</taxon>
        <taxon>Teleostei</taxon>
        <taxon>Ostariophysi</taxon>
        <taxon>Cypriniformes</taxon>
        <taxon>Nemacheilidae</taxon>
        <taxon>Triplophysa</taxon>
    </lineage>
</organism>
<keyword evidence="5 7" id="KW-0472">Membrane</keyword>
<evidence type="ECO:0000259" key="8">
    <source>
        <dbReference type="PROSITE" id="PS51465"/>
    </source>
</evidence>
<keyword evidence="2" id="KW-0245">EGF-like domain</keyword>
<dbReference type="PANTHER" id="PTHR21632">
    <property type="entry name" value="REGULATORY PROTEIN ZESTE"/>
    <property type="match status" value="1"/>
</dbReference>
<reference evidence="9 10" key="1">
    <citation type="journal article" date="2019" name="Mol. Ecol. Resour.">
        <title>Chromosome-level genome assembly of Triplophysa tibetana, a fish adapted to the harsh high-altitude environment of the Tibetan Plateau.</title>
        <authorList>
            <person name="Yang X."/>
            <person name="Liu H."/>
            <person name="Ma Z."/>
            <person name="Zou Y."/>
            <person name="Zou M."/>
            <person name="Mao Y."/>
            <person name="Li X."/>
            <person name="Wang H."/>
            <person name="Chen T."/>
            <person name="Wang W."/>
            <person name="Yang R."/>
        </authorList>
    </citation>
    <scope>NUCLEOTIDE SEQUENCE [LARGE SCALE GENOMIC DNA]</scope>
    <source>
        <strain evidence="9">TTIB1903HZAU</strain>
        <tissue evidence="9">Muscle</tissue>
    </source>
</reference>